<evidence type="ECO:0000313" key="3">
    <source>
        <dbReference type="Proteomes" id="UP000527355"/>
    </source>
</evidence>
<keyword evidence="1" id="KW-1133">Transmembrane helix</keyword>
<gene>
    <name evidence="2" type="ORF">mMyoMyo1_009349</name>
</gene>
<dbReference type="AlphaFoldDB" id="A0A7J7SR83"/>
<feature type="transmembrane region" description="Helical" evidence="1">
    <location>
        <begin position="86"/>
        <end position="108"/>
    </location>
</feature>
<name>A0A7J7SR83_MYOMY</name>
<sequence>MLQCLDPFFPSHHFSFYLLFSSIHSAVYQLIISSFLFSVFKGFFNIPGSFMEQFVLWGFFWIYYALEFLIEGKVHVCAQISFLIQIPWLSFHFKVIGYASLFYSFLVFKDLILVNLAHSTYPINASLG</sequence>
<proteinExistence type="predicted"/>
<accession>A0A7J7SR83</accession>
<keyword evidence="1" id="KW-0812">Transmembrane</keyword>
<protein>
    <submittedName>
        <fullName evidence="2">Uncharacterized protein</fullName>
    </submittedName>
</protein>
<feature type="transmembrane region" description="Helical" evidence="1">
    <location>
        <begin position="49"/>
        <end position="66"/>
    </location>
</feature>
<organism evidence="2 3">
    <name type="scientific">Myotis myotis</name>
    <name type="common">Greater mouse-eared bat</name>
    <name type="synonym">Vespertilio myotis</name>
    <dbReference type="NCBI Taxonomy" id="51298"/>
    <lineage>
        <taxon>Eukaryota</taxon>
        <taxon>Metazoa</taxon>
        <taxon>Chordata</taxon>
        <taxon>Craniata</taxon>
        <taxon>Vertebrata</taxon>
        <taxon>Euteleostomi</taxon>
        <taxon>Mammalia</taxon>
        <taxon>Eutheria</taxon>
        <taxon>Laurasiatheria</taxon>
        <taxon>Chiroptera</taxon>
        <taxon>Yangochiroptera</taxon>
        <taxon>Vespertilionidae</taxon>
        <taxon>Myotis</taxon>
    </lineage>
</organism>
<evidence type="ECO:0000256" key="1">
    <source>
        <dbReference type="SAM" id="Phobius"/>
    </source>
</evidence>
<reference evidence="2 3" key="1">
    <citation type="journal article" date="2020" name="Nature">
        <title>Six reference-quality genomes reveal evolution of bat adaptations.</title>
        <authorList>
            <person name="Jebb D."/>
            <person name="Huang Z."/>
            <person name="Pippel M."/>
            <person name="Hughes G.M."/>
            <person name="Lavrichenko K."/>
            <person name="Devanna P."/>
            <person name="Winkler S."/>
            <person name="Jermiin L.S."/>
            <person name="Skirmuntt E.C."/>
            <person name="Katzourakis A."/>
            <person name="Burkitt-Gray L."/>
            <person name="Ray D.A."/>
            <person name="Sullivan K.A.M."/>
            <person name="Roscito J.G."/>
            <person name="Kirilenko B.M."/>
            <person name="Davalos L.M."/>
            <person name="Corthals A.P."/>
            <person name="Power M.L."/>
            <person name="Jones G."/>
            <person name="Ransome R.D."/>
            <person name="Dechmann D.K.N."/>
            <person name="Locatelli A.G."/>
            <person name="Puechmaille S.J."/>
            <person name="Fedrigo O."/>
            <person name="Jarvis E.D."/>
            <person name="Hiller M."/>
            <person name="Vernes S.C."/>
            <person name="Myers E.W."/>
            <person name="Teeling E.C."/>
        </authorList>
    </citation>
    <scope>NUCLEOTIDE SEQUENCE [LARGE SCALE GENOMIC DNA]</scope>
    <source>
        <strain evidence="2">MMyoMyo1</strain>
        <tissue evidence="2">Flight muscle</tissue>
    </source>
</reference>
<keyword evidence="1" id="KW-0472">Membrane</keyword>
<dbReference type="EMBL" id="JABWUV010000018">
    <property type="protein sequence ID" value="KAF6290962.1"/>
    <property type="molecule type" value="Genomic_DNA"/>
</dbReference>
<evidence type="ECO:0000313" key="2">
    <source>
        <dbReference type="EMBL" id="KAF6290962.1"/>
    </source>
</evidence>
<keyword evidence="3" id="KW-1185">Reference proteome</keyword>
<dbReference type="Proteomes" id="UP000527355">
    <property type="component" value="Unassembled WGS sequence"/>
</dbReference>
<comment type="caution">
    <text evidence="2">The sequence shown here is derived from an EMBL/GenBank/DDBJ whole genome shotgun (WGS) entry which is preliminary data.</text>
</comment>
<feature type="transmembrane region" description="Helical" evidence="1">
    <location>
        <begin position="16"/>
        <end position="37"/>
    </location>
</feature>